<dbReference type="InterPro" id="IPR055570">
    <property type="entry name" value="DUF7146"/>
</dbReference>
<organism evidence="4 5">
    <name type="scientific">Sphingobium yanoikuyae</name>
    <name type="common">Sphingomonas yanoikuyae</name>
    <dbReference type="NCBI Taxonomy" id="13690"/>
    <lineage>
        <taxon>Bacteria</taxon>
        <taxon>Pseudomonadati</taxon>
        <taxon>Pseudomonadota</taxon>
        <taxon>Alphaproteobacteria</taxon>
        <taxon>Sphingomonadales</taxon>
        <taxon>Sphingomonadaceae</taxon>
        <taxon>Sphingobium</taxon>
    </lineage>
</organism>
<dbReference type="Pfam" id="PF23639">
    <property type="entry name" value="DUF7146"/>
    <property type="match status" value="1"/>
</dbReference>
<evidence type="ECO:0000313" key="4">
    <source>
        <dbReference type="EMBL" id="KEZ13726.1"/>
    </source>
</evidence>
<sequence>MPLVALRPSQRLVDLVGALGGRWLGYVAMCRCPAHNDSTPSLSLRQGNRGILVTCFAGCEPGDILRELRRVSPERRYEAPPVSSGNSTANVARLWERGLAIEQGLALRYLTGRSLGIHSDLRFLARCPLGPRPFTVFKPALLVAVREGRSLVALQRIFLDPMSAQYEAKVMLGRPGRGAWQGGIPKRELALAEGFESAAAFQEYRSIPTWAALGARRLDQIQIPPDVQTLILAEDNDAEGRRAAERALDAYRRPGLQILRAPPPLACKDWAQFLAQCRQKQQAIGASP</sequence>
<evidence type="ECO:0000313" key="3">
    <source>
        <dbReference type="EMBL" id="ATP22022.1"/>
    </source>
</evidence>
<gene>
    <name evidence="3" type="ORF">BV87_26635</name>
    <name evidence="4" type="ORF">CP98_04921</name>
</gene>
<name>A0A084E6Y4_SPHYA</name>
<dbReference type="RefSeq" id="WP_017503550.1">
    <property type="nucleotide sequence ID" value="NZ_CP020927.1"/>
</dbReference>
<proteinExistence type="predicted"/>
<reference evidence="4 5" key="1">
    <citation type="submission" date="2014-03" db="EMBL/GenBank/DDBJ databases">
        <title>Genome sequence of Sphingobium yanoikuyae B1.</title>
        <authorList>
            <person name="Gan H.M."/>
            <person name="Gan H.Y."/>
            <person name="Savka M.A."/>
        </authorList>
    </citation>
    <scope>NUCLEOTIDE SEQUENCE [LARGE SCALE GENOMIC DNA]</scope>
    <source>
        <strain evidence="4 5">B1</strain>
    </source>
</reference>
<dbReference type="Proteomes" id="UP000028534">
    <property type="component" value="Unassembled WGS sequence"/>
</dbReference>
<feature type="domain" description="DUF7146" evidence="2">
    <location>
        <begin position="87"/>
        <end position="181"/>
    </location>
</feature>
<dbReference type="InterPro" id="IPR034154">
    <property type="entry name" value="TOPRIM_DnaG/twinkle"/>
</dbReference>
<dbReference type="Gene3D" id="3.40.1360.10">
    <property type="match status" value="1"/>
</dbReference>
<dbReference type="PATRIC" id="fig|13690.10.peg.5088"/>
<accession>A0A084E6Y4</accession>
<protein>
    <submittedName>
        <fullName evidence="3">Virulence-associated protein E</fullName>
    </submittedName>
</protein>
<evidence type="ECO:0000313" key="6">
    <source>
        <dbReference type="Proteomes" id="UP000037029"/>
    </source>
</evidence>
<evidence type="ECO:0000259" key="2">
    <source>
        <dbReference type="Pfam" id="PF23639"/>
    </source>
</evidence>
<geneLocation type="plasmid" evidence="3">
    <name>pSES189</name>
</geneLocation>
<geneLocation type="plasmid" evidence="6">
    <name>pses189</name>
</geneLocation>
<dbReference type="CDD" id="cd01029">
    <property type="entry name" value="TOPRIM_primases"/>
    <property type="match status" value="1"/>
</dbReference>
<feature type="domain" description="Toprim" evidence="1">
    <location>
        <begin position="189"/>
        <end position="277"/>
    </location>
</feature>
<dbReference type="AlphaFoldDB" id="A0A084E6Y4"/>
<dbReference type="Pfam" id="PF13362">
    <property type="entry name" value="Toprim_3"/>
    <property type="match status" value="1"/>
</dbReference>
<dbReference type="EMBL" id="JGVR01000055">
    <property type="protein sequence ID" value="KEZ13726.1"/>
    <property type="molecule type" value="Genomic_DNA"/>
</dbReference>
<dbReference type="eggNOG" id="COG4643">
    <property type="taxonomic scope" value="Bacteria"/>
</dbReference>
<evidence type="ECO:0000259" key="1">
    <source>
        <dbReference type="Pfam" id="PF13362"/>
    </source>
</evidence>
<dbReference type="Proteomes" id="UP000037029">
    <property type="component" value="Plasmid pses189"/>
</dbReference>
<keyword evidence="3" id="KW-0614">Plasmid</keyword>
<dbReference type="EMBL" id="CP020927">
    <property type="protein sequence ID" value="ATP22022.1"/>
    <property type="molecule type" value="Genomic_DNA"/>
</dbReference>
<dbReference type="InterPro" id="IPR006171">
    <property type="entry name" value="TOPRIM_dom"/>
</dbReference>
<reference evidence="3 6" key="2">
    <citation type="submission" date="2017-04" db="EMBL/GenBank/DDBJ databases">
        <title>Characterization, genome and methylation analysis of a phthalic acid esters degrading strain Sphingobium yanoikuyae SHJ.</title>
        <authorList>
            <person name="Feng L."/>
        </authorList>
    </citation>
    <scope>NUCLEOTIDE SEQUENCE [LARGE SCALE GENOMIC DNA]</scope>
    <source>
        <strain evidence="3 6">SHJ</strain>
        <plasmid evidence="6">Plasmid pses189</plasmid>
        <plasmid evidence="3">pSES189</plasmid>
    </source>
</reference>
<evidence type="ECO:0000313" key="5">
    <source>
        <dbReference type="Proteomes" id="UP000028534"/>
    </source>
</evidence>